<sequence>MNQNRYKASFPPPNIGSEYFVSSTWSSYGFWALLALTPLAHYMMYYSVDGLEHGKDLNAVGIIALGALALFVLNIAAQSIRWLGRLLAVVCFSISLFFILLLIYLSVYSHFPIAYLGAISYFGLAAYFYNKDYLKAIKTL</sequence>
<dbReference type="AlphaFoldDB" id="A0A0F9VCW6"/>
<feature type="transmembrane region" description="Helical" evidence="1">
    <location>
        <begin position="113"/>
        <end position="130"/>
    </location>
</feature>
<accession>A0A0F9VCW6</accession>
<feature type="transmembrane region" description="Helical" evidence="1">
    <location>
        <begin position="28"/>
        <end position="45"/>
    </location>
</feature>
<evidence type="ECO:0000313" key="2">
    <source>
        <dbReference type="EMBL" id="KKN63653.1"/>
    </source>
</evidence>
<feature type="transmembrane region" description="Helical" evidence="1">
    <location>
        <begin position="86"/>
        <end position="107"/>
    </location>
</feature>
<protein>
    <submittedName>
        <fullName evidence="2">Uncharacterized protein</fullName>
    </submittedName>
</protein>
<organism evidence="2">
    <name type="scientific">marine sediment metagenome</name>
    <dbReference type="NCBI Taxonomy" id="412755"/>
    <lineage>
        <taxon>unclassified sequences</taxon>
        <taxon>metagenomes</taxon>
        <taxon>ecological metagenomes</taxon>
    </lineage>
</organism>
<evidence type="ECO:0000256" key="1">
    <source>
        <dbReference type="SAM" id="Phobius"/>
    </source>
</evidence>
<keyword evidence="1" id="KW-1133">Transmembrane helix</keyword>
<comment type="caution">
    <text evidence="2">The sequence shown here is derived from an EMBL/GenBank/DDBJ whole genome shotgun (WGS) entry which is preliminary data.</text>
</comment>
<feature type="transmembrane region" description="Helical" evidence="1">
    <location>
        <begin position="57"/>
        <end position="77"/>
    </location>
</feature>
<dbReference type="EMBL" id="LAZR01000583">
    <property type="protein sequence ID" value="KKN63653.1"/>
    <property type="molecule type" value="Genomic_DNA"/>
</dbReference>
<keyword evidence="1" id="KW-0812">Transmembrane</keyword>
<name>A0A0F9VCW6_9ZZZZ</name>
<gene>
    <name evidence="2" type="ORF">LCGC14_0499570</name>
</gene>
<keyword evidence="1" id="KW-0472">Membrane</keyword>
<proteinExistence type="predicted"/>
<reference evidence="2" key="1">
    <citation type="journal article" date="2015" name="Nature">
        <title>Complex archaea that bridge the gap between prokaryotes and eukaryotes.</title>
        <authorList>
            <person name="Spang A."/>
            <person name="Saw J.H."/>
            <person name="Jorgensen S.L."/>
            <person name="Zaremba-Niedzwiedzka K."/>
            <person name="Martijn J."/>
            <person name="Lind A.E."/>
            <person name="van Eijk R."/>
            <person name="Schleper C."/>
            <person name="Guy L."/>
            <person name="Ettema T.J."/>
        </authorList>
    </citation>
    <scope>NUCLEOTIDE SEQUENCE</scope>
</reference>